<accession>A0AB37GND9</accession>
<evidence type="ECO:0000313" key="1">
    <source>
        <dbReference type="EMBL" id="QPR70597.1"/>
    </source>
</evidence>
<geneLocation type="plasmid" evidence="1 2">
    <name>unnamed3</name>
</geneLocation>
<protein>
    <submittedName>
        <fullName evidence="1">Uncharacterized protein</fullName>
    </submittedName>
</protein>
<proteinExistence type="predicted"/>
<reference evidence="1 2" key="1">
    <citation type="submission" date="2020-12" db="EMBL/GenBank/DDBJ databases">
        <title>FDA dAtabase for Regulatory Grade micrObial Sequences (FDA-ARGOS): Supporting development and validation of Infectious Disease Dx tests.</title>
        <authorList>
            <person name="Nelson B."/>
            <person name="Plummer A."/>
            <person name="Tallon L."/>
            <person name="Sadzewicz L."/>
            <person name="Zhao X."/>
            <person name="Boylan J."/>
            <person name="Ott S."/>
            <person name="Bowen H."/>
            <person name="Vavikolanu K."/>
            <person name="Mehta A."/>
            <person name="Aluvathingal J."/>
            <person name="Nadendla S."/>
            <person name="Myers T."/>
            <person name="Yan Y."/>
            <person name="Sichtig H."/>
        </authorList>
    </citation>
    <scope>NUCLEOTIDE SEQUENCE [LARGE SCALE GENOMIC DNA]</scope>
    <source>
        <strain evidence="1 2">FDAARGOS_923</strain>
        <plasmid evidence="1 2">unnamed3</plasmid>
    </source>
</reference>
<dbReference type="AlphaFoldDB" id="A0AB37GND9"/>
<name>A0AB37GND9_BACLI</name>
<organism evidence="1 2">
    <name type="scientific">Bacillus licheniformis</name>
    <dbReference type="NCBI Taxonomy" id="1402"/>
    <lineage>
        <taxon>Bacteria</taxon>
        <taxon>Bacillati</taxon>
        <taxon>Bacillota</taxon>
        <taxon>Bacilli</taxon>
        <taxon>Bacillales</taxon>
        <taxon>Bacillaceae</taxon>
        <taxon>Bacillus</taxon>
    </lineage>
</organism>
<gene>
    <name evidence="1" type="ORF">I6G80_00465</name>
</gene>
<evidence type="ECO:0000313" key="2">
    <source>
        <dbReference type="Proteomes" id="UP000595038"/>
    </source>
</evidence>
<keyword evidence="1" id="KW-0614">Plasmid</keyword>
<dbReference type="Proteomes" id="UP000595038">
    <property type="component" value="Plasmid unnamed3"/>
</dbReference>
<dbReference type="RefSeq" id="WP_197941917.1">
    <property type="nucleotide sequence ID" value="NZ_CP065646.1"/>
</dbReference>
<dbReference type="EMBL" id="CP065646">
    <property type="protein sequence ID" value="QPR70597.1"/>
    <property type="molecule type" value="Genomic_DNA"/>
</dbReference>
<sequence>MTFHGQELTRNVRLRYTMRTNGLANIAGARNGQFGMRRPAWPNSARSVISMLISEYGFLLRS</sequence>